<dbReference type="EMBL" id="VLKZ01000001">
    <property type="protein sequence ID" value="TWI59709.1"/>
    <property type="molecule type" value="Genomic_DNA"/>
</dbReference>
<organism evidence="2 3">
    <name type="scientific">Halalkalibacter nanhaiisediminis</name>
    <dbReference type="NCBI Taxonomy" id="688079"/>
    <lineage>
        <taxon>Bacteria</taxon>
        <taxon>Bacillati</taxon>
        <taxon>Bacillota</taxon>
        <taxon>Bacilli</taxon>
        <taxon>Bacillales</taxon>
        <taxon>Bacillaceae</taxon>
        <taxon>Halalkalibacter</taxon>
    </lineage>
</organism>
<keyword evidence="3" id="KW-1185">Reference proteome</keyword>
<dbReference type="PANTHER" id="PTHR14097">
    <property type="entry name" value="OXIDOREDUCTASE HTATIP2"/>
    <property type="match status" value="1"/>
</dbReference>
<protein>
    <submittedName>
        <fullName evidence="2">Uncharacterized protein YbjT (DUF2867 family)</fullName>
    </submittedName>
</protein>
<evidence type="ECO:0000313" key="3">
    <source>
        <dbReference type="Proteomes" id="UP000315711"/>
    </source>
</evidence>
<dbReference type="CDD" id="cd05250">
    <property type="entry name" value="CC3_like_SDR_a"/>
    <property type="match status" value="1"/>
</dbReference>
<dbReference type="AlphaFoldDB" id="A0A562QSH9"/>
<dbReference type="PANTHER" id="PTHR14097:SF7">
    <property type="entry name" value="OXIDOREDUCTASE HTATIP2"/>
    <property type="match status" value="1"/>
</dbReference>
<name>A0A562QSH9_9BACI</name>
<comment type="caution">
    <text evidence="2">The sequence shown here is derived from an EMBL/GenBank/DDBJ whole genome shotgun (WGS) entry which is preliminary data.</text>
</comment>
<sequence length="224" mass="25246">MTSFRKALVIGATGLIGQALIKQLNESGAYQEIHLFVRKPLEISYPHVNSHIVDFDSLEKSNYPHVDDVFCCLGTTMKKAKSKDAFKKVDYYYPLMIARGALAKGAKQFLVVSAIGANVNSTFFYSRVKGELERDLIELGYPHIHIFRPSLLLGERKELRIGEKLGEYGVKLLGPLLRGRWSNYQAIEGEAVAAAMVQAALTEDEEKVKVYESCQMNKWWNNVN</sequence>
<reference evidence="2 3" key="1">
    <citation type="journal article" date="2015" name="Stand. Genomic Sci.">
        <title>Genomic Encyclopedia of Bacterial and Archaeal Type Strains, Phase III: the genomes of soil and plant-associated and newly described type strains.</title>
        <authorList>
            <person name="Whitman W.B."/>
            <person name="Woyke T."/>
            <person name="Klenk H.P."/>
            <person name="Zhou Y."/>
            <person name="Lilburn T.G."/>
            <person name="Beck B.J."/>
            <person name="De Vos P."/>
            <person name="Vandamme P."/>
            <person name="Eisen J.A."/>
            <person name="Garrity G."/>
            <person name="Hugenholtz P."/>
            <person name="Kyrpides N.C."/>
        </authorList>
    </citation>
    <scope>NUCLEOTIDE SEQUENCE [LARGE SCALE GENOMIC DNA]</scope>
    <source>
        <strain evidence="2 3">CGMCC 1.10116</strain>
    </source>
</reference>
<proteinExistence type="predicted"/>
<dbReference type="RefSeq" id="WP_144448546.1">
    <property type="nucleotide sequence ID" value="NZ_VLKZ01000001.1"/>
</dbReference>
<feature type="domain" description="NAD(P)-binding" evidence="1">
    <location>
        <begin position="11"/>
        <end position="122"/>
    </location>
</feature>
<gene>
    <name evidence="2" type="ORF">IQ10_00130</name>
</gene>
<evidence type="ECO:0000313" key="2">
    <source>
        <dbReference type="EMBL" id="TWI59709.1"/>
    </source>
</evidence>
<dbReference type="SUPFAM" id="SSF51735">
    <property type="entry name" value="NAD(P)-binding Rossmann-fold domains"/>
    <property type="match status" value="1"/>
</dbReference>
<dbReference type="InterPro" id="IPR016040">
    <property type="entry name" value="NAD(P)-bd_dom"/>
</dbReference>
<dbReference type="Proteomes" id="UP000315711">
    <property type="component" value="Unassembled WGS sequence"/>
</dbReference>
<evidence type="ECO:0000259" key="1">
    <source>
        <dbReference type="Pfam" id="PF13460"/>
    </source>
</evidence>
<accession>A0A562QSH9</accession>
<dbReference type="InterPro" id="IPR036291">
    <property type="entry name" value="NAD(P)-bd_dom_sf"/>
</dbReference>
<dbReference type="Gene3D" id="3.40.50.720">
    <property type="entry name" value="NAD(P)-binding Rossmann-like Domain"/>
    <property type="match status" value="1"/>
</dbReference>
<dbReference type="OrthoDB" id="9798632at2"/>
<dbReference type="Pfam" id="PF13460">
    <property type="entry name" value="NAD_binding_10"/>
    <property type="match status" value="1"/>
</dbReference>